<dbReference type="Proteomes" id="UP000271098">
    <property type="component" value="Unassembled WGS sequence"/>
</dbReference>
<accession>A0A3P7R621</accession>
<proteinExistence type="predicted"/>
<name>A0A3P7R621_9BILA</name>
<organism evidence="1 2">
    <name type="scientific">Gongylonema pulchrum</name>
    <dbReference type="NCBI Taxonomy" id="637853"/>
    <lineage>
        <taxon>Eukaryota</taxon>
        <taxon>Metazoa</taxon>
        <taxon>Ecdysozoa</taxon>
        <taxon>Nematoda</taxon>
        <taxon>Chromadorea</taxon>
        <taxon>Rhabditida</taxon>
        <taxon>Spirurina</taxon>
        <taxon>Spiruromorpha</taxon>
        <taxon>Spiruroidea</taxon>
        <taxon>Gongylonematidae</taxon>
        <taxon>Gongylonema</taxon>
    </lineage>
</organism>
<gene>
    <name evidence="1" type="ORF">GPUH_LOCUS21614</name>
</gene>
<evidence type="ECO:0000313" key="1">
    <source>
        <dbReference type="EMBL" id="VDN38606.1"/>
    </source>
</evidence>
<dbReference type="AlphaFoldDB" id="A0A3P7R621"/>
<dbReference type="EMBL" id="UYRT01093031">
    <property type="protein sequence ID" value="VDN38606.1"/>
    <property type="molecule type" value="Genomic_DNA"/>
</dbReference>
<reference evidence="1 2" key="1">
    <citation type="submission" date="2018-11" db="EMBL/GenBank/DDBJ databases">
        <authorList>
            <consortium name="Pathogen Informatics"/>
        </authorList>
    </citation>
    <scope>NUCLEOTIDE SEQUENCE [LARGE SCALE GENOMIC DNA]</scope>
</reference>
<evidence type="ECO:0000313" key="2">
    <source>
        <dbReference type="Proteomes" id="UP000271098"/>
    </source>
</evidence>
<sequence>MFIYRMVVEILIAEQLLTKTAQVIDFIKEYDDLIQRKRIERAKKSSKGVKSTASKT</sequence>
<protein>
    <submittedName>
        <fullName evidence="1">Uncharacterized protein</fullName>
    </submittedName>
</protein>
<keyword evidence="2" id="KW-1185">Reference proteome</keyword>